<dbReference type="EMBL" id="UINC01015328">
    <property type="protein sequence ID" value="SVA64631.1"/>
    <property type="molecule type" value="Genomic_DNA"/>
</dbReference>
<sequence length="350" mass="38437">MNIYELDTPAVVIDLDVLEKNIEDMAALCRELGITLRGHTKSHKSPEIAKMQVAAGSKGIVCQKLGEAENMARAGLDDILITYNIVGRQKVRRLTELARYRRITVTVDSFAIASGISEQAKLDRVTIGILVEIDTGGKRTGVQSPAAAEELGKQVQTLPGLELRGLMTYPSRVSSKPIIEDVVGRFKKASLSLDIISGGGTGEEWESKELGFTEHRSGSYVYEGLSRIQGSSGNEGLSAERCPLRVITTVVSVPTADRLIIDGGMKTFRLFPSMPYGLILEDPRIKFSGMSVEHGHVDTSESNRKYIVGDKLTVIPTYQEGVTNLHDEIVWARNDQVYRVLRNHGRGKVK</sequence>
<dbReference type="GO" id="GO:0036088">
    <property type="term" value="P:D-serine catabolic process"/>
    <property type="evidence" value="ECO:0007669"/>
    <property type="project" value="TreeGrafter"/>
</dbReference>
<dbReference type="InterPro" id="IPR051466">
    <property type="entry name" value="D-amino_acid_metab_enzyme"/>
</dbReference>
<dbReference type="InterPro" id="IPR026956">
    <property type="entry name" value="D-ser_dehydrat-like_dom"/>
</dbReference>
<evidence type="ECO:0000313" key="4">
    <source>
        <dbReference type="EMBL" id="SVA64631.1"/>
    </source>
</evidence>
<feature type="domain" description="D-serine dehydratase-like" evidence="3">
    <location>
        <begin position="243"/>
        <end position="333"/>
    </location>
</feature>
<gene>
    <name evidence="4" type="ORF">METZ01_LOCUS117485</name>
</gene>
<evidence type="ECO:0000256" key="2">
    <source>
        <dbReference type="ARBA" id="ARBA00023239"/>
    </source>
</evidence>
<name>A0A381XJI3_9ZZZZ</name>
<keyword evidence="2" id="KW-0456">Lyase</keyword>
<dbReference type="SUPFAM" id="SSF51419">
    <property type="entry name" value="PLP-binding barrel"/>
    <property type="match status" value="1"/>
</dbReference>
<dbReference type="SMART" id="SM01119">
    <property type="entry name" value="D-ser_dehydrat"/>
    <property type="match status" value="1"/>
</dbReference>
<comment type="similarity">
    <text evidence="1">Belongs to the DSD1 family.</text>
</comment>
<dbReference type="PANTHER" id="PTHR28004:SF2">
    <property type="entry name" value="D-SERINE DEHYDRATASE"/>
    <property type="match status" value="1"/>
</dbReference>
<dbReference type="Gene3D" id="2.40.37.20">
    <property type="entry name" value="D-serine dehydratase-like domain"/>
    <property type="match status" value="1"/>
</dbReference>
<evidence type="ECO:0000256" key="1">
    <source>
        <dbReference type="ARBA" id="ARBA00005323"/>
    </source>
</evidence>
<dbReference type="AlphaFoldDB" id="A0A381XJI3"/>
<proteinExistence type="inferred from homology"/>
<dbReference type="PANTHER" id="PTHR28004">
    <property type="entry name" value="ZGC:162816-RELATED"/>
    <property type="match status" value="1"/>
</dbReference>
<dbReference type="InterPro" id="IPR001608">
    <property type="entry name" value="Ala_racemase_N"/>
</dbReference>
<dbReference type="Gene3D" id="3.20.20.10">
    <property type="entry name" value="Alanine racemase"/>
    <property type="match status" value="1"/>
</dbReference>
<dbReference type="Pfam" id="PF14031">
    <property type="entry name" value="D-ser_dehydrat"/>
    <property type="match status" value="1"/>
</dbReference>
<accession>A0A381XJI3</accession>
<dbReference type="InterPro" id="IPR042208">
    <property type="entry name" value="D-ser_dehydrat-like_sf"/>
</dbReference>
<dbReference type="Pfam" id="PF01168">
    <property type="entry name" value="Ala_racemase_N"/>
    <property type="match status" value="1"/>
</dbReference>
<organism evidence="4">
    <name type="scientific">marine metagenome</name>
    <dbReference type="NCBI Taxonomy" id="408172"/>
    <lineage>
        <taxon>unclassified sequences</taxon>
        <taxon>metagenomes</taxon>
        <taxon>ecological metagenomes</taxon>
    </lineage>
</organism>
<dbReference type="InterPro" id="IPR029066">
    <property type="entry name" value="PLP-binding_barrel"/>
</dbReference>
<evidence type="ECO:0000259" key="3">
    <source>
        <dbReference type="SMART" id="SM01119"/>
    </source>
</evidence>
<reference evidence="4" key="1">
    <citation type="submission" date="2018-05" db="EMBL/GenBank/DDBJ databases">
        <authorList>
            <person name="Lanie J.A."/>
            <person name="Ng W.-L."/>
            <person name="Kazmierczak K.M."/>
            <person name="Andrzejewski T.M."/>
            <person name="Davidsen T.M."/>
            <person name="Wayne K.J."/>
            <person name="Tettelin H."/>
            <person name="Glass J.I."/>
            <person name="Rusch D."/>
            <person name="Podicherti R."/>
            <person name="Tsui H.-C.T."/>
            <person name="Winkler M.E."/>
        </authorList>
    </citation>
    <scope>NUCLEOTIDE SEQUENCE</scope>
</reference>
<dbReference type="GO" id="GO:0008721">
    <property type="term" value="F:D-serine ammonia-lyase activity"/>
    <property type="evidence" value="ECO:0007669"/>
    <property type="project" value="TreeGrafter"/>
</dbReference>
<protein>
    <recommendedName>
        <fullName evidence="3">D-serine dehydratase-like domain-containing protein</fullName>
    </recommendedName>
</protein>